<dbReference type="InterPro" id="IPR027417">
    <property type="entry name" value="P-loop_NTPase"/>
</dbReference>
<dbReference type="RefSeq" id="XP_024326159.1">
    <property type="nucleotide sequence ID" value="XM_024466226.1"/>
</dbReference>
<evidence type="ECO:0000256" key="1">
    <source>
        <dbReference type="SAM" id="MobiDB-lite"/>
    </source>
</evidence>
<dbReference type="InterPro" id="IPR003959">
    <property type="entry name" value="ATPase_AAA_core"/>
</dbReference>
<dbReference type="eggNOG" id="KOG0742">
    <property type="taxonomic scope" value="Eukaryota"/>
</dbReference>
<feature type="compositionally biased region" description="Pro residues" evidence="1">
    <location>
        <begin position="17"/>
        <end position="26"/>
    </location>
</feature>
<name>A0A177AFJ5_9PEZI</name>
<feature type="region of interest" description="Disordered" evidence="1">
    <location>
        <begin position="7"/>
        <end position="32"/>
    </location>
</feature>
<gene>
    <name evidence="3" type="ORF">VC83_02566</name>
</gene>
<dbReference type="SMART" id="SM00382">
    <property type="entry name" value="AAA"/>
    <property type="match status" value="1"/>
</dbReference>
<dbReference type="VEuPathDB" id="FungiDB:GMDG_06228"/>
<dbReference type="AlphaFoldDB" id="A0A177AFJ5"/>
<dbReference type="InterPro" id="IPR054289">
    <property type="entry name" value="DUF7025"/>
</dbReference>
<dbReference type="InterPro" id="IPR003593">
    <property type="entry name" value="AAA+_ATPase"/>
</dbReference>
<evidence type="ECO:0000259" key="2">
    <source>
        <dbReference type="SMART" id="SM00382"/>
    </source>
</evidence>
<dbReference type="SUPFAM" id="SSF52540">
    <property type="entry name" value="P-loop containing nucleoside triphosphate hydrolases"/>
    <property type="match status" value="1"/>
</dbReference>
<dbReference type="Gene3D" id="3.40.50.300">
    <property type="entry name" value="P-loop containing nucleotide triphosphate hydrolases"/>
    <property type="match status" value="1"/>
</dbReference>
<protein>
    <recommendedName>
        <fullName evidence="2">AAA+ ATPase domain-containing protein</fullName>
    </recommendedName>
</protein>
<dbReference type="Proteomes" id="UP000077154">
    <property type="component" value="Unassembled WGS sequence"/>
</dbReference>
<dbReference type="CDD" id="cd19481">
    <property type="entry name" value="RecA-like_protease"/>
    <property type="match status" value="1"/>
</dbReference>
<dbReference type="PANTHER" id="PTHR46411:SF3">
    <property type="entry name" value="AAA+ ATPASE DOMAIN-CONTAINING PROTEIN"/>
    <property type="match status" value="1"/>
</dbReference>
<proteinExistence type="predicted"/>
<evidence type="ECO:0000313" key="3">
    <source>
        <dbReference type="EMBL" id="OAF60878.1"/>
    </source>
</evidence>
<feature type="domain" description="AAA+ ATPase" evidence="2">
    <location>
        <begin position="509"/>
        <end position="633"/>
    </location>
</feature>
<dbReference type="OrthoDB" id="10042665at2759"/>
<dbReference type="GO" id="GO:0005524">
    <property type="term" value="F:ATP binding"/>
    <property type="evidence" value="ECO:0007669"/>
    <property type="project" value="InterPro"/>
</dbReference>
<dbReference type="EMBL" id="KV441390">
    <property type="protein sequence ID" value="OAF60878.1"/>
    <property type="molecule type" value="Genomic_DNA"/>
</dbReference>
<organism evidence="3">
    <name type="scientific">Pseudogymnoascus destructans</name>
    <dbReference type="NCBI Taxonomy" id="655981"/>
    <lineage>
        <taxon>Eukaryota</taxon>
        <taxon>Fungi</taxon>
        <taxon>Dikarya</taxon>
        <taxon>Ascomycota</taxon>
        <taxon>Pezizomycotina</taxon>
        <taxon>Leotiomycetes</taxon>
        <taxon>Thelebolales</taxon>
        <taxon>Thelebolaceae</taxon>
        <taxon>Pseudogymnoascus</taxon>
    </lineage>
</organism>
<dbReference type="Pfam" id="PF00004">
    <property type="entry name" value="AAA"/>
    <property type="match status" value="1"/>
</dbReference>
<dbReference type="GO" id="GO:0016887">
    <property type="term" value="F:ATP hydrolysis activity"/>
    <property type="evidence" value="ECO:0007669"/>
    <property type="project" value="InterPro"/>
</dbReference>
<reference evidence="3" key="1">
    <citation type="submission" date="2016-03" db="EMBL/GenBank/DDBJ databases">
        <title>Updated assembly of Pseudogymnoascus destructans, the fungus causing white-nose syndrome of bats.</title>
        <authorList>
            <person name="Palmer J.M."/>
            <person name="Drees K.P."/>
            <person name="Foster J.T."/>
            <person name="Lindner D.L."/>
        </authorList>
    </citation>
    <scope>NUCLEOTIDE SEQUENCE [LARGE SCALE GENOMIC DNA]</scope>
    <source>
        <strain evidence="3">20631-21</strain>
    </source>
</reference>
<dbReference type="Pfam" id="PF22942">
    <property type="entry name" value="DUF7025"/>
    <property type="match status" value="1"/>
</dbReference>
<dbReference type="PANTHER" id="PTHR46411">
    <property type="entry name" value="FAMILY ATPASE, PUTATIVE-RELATED"/>
    <property type="match status" value="1"/>
</dbReference>
<accession>A0A177AFJ5</accession>
<sequence length="727" mass="81970">MVQEMIQIGLSLGSPRPATPPTPPSTPTMSDKDASEILAAMKMQPMSPDPHCRQSELLPFAQQFLEFLKSLNSTQSAPAVPAAADEVKAEDSPETFQTYKTVNEVWDEKAYKYVIEEQHEPEEKVDGLDRYVFIERRRIIKKTEIPVVYIDIKSKLLRDTLRVILAQAPEISLNEESLSVERNILFHYLPDLEASRKWNHVDPQDSIIREHIALLIDHIHLSYKETKVRLASLLKTGEITYDLLPFLFKPNGLVYTTCRGTKKPRCIRFKSGEAKTSTTGVDYFHIKGKYLEFDGKVLGKAPIETAILGFCGSRTINSLEAFPLQHHEAEESMRETLVKCGRKFCFSLIGTQHRHYRGKAFQMKKNKPIEIFINSRIMVDAPMFQEINPNYTRPSIFKSTNSIDLWLLGDTTSSNKLDESAMESSVNLDALTEEDLLTCSPTVLGFSLNDKLWLEFAIADISGISWNESLFNQLAIPDKSKKLIEALTTAQSSGKTKYTFDDFVEGKGRGLIMLLYGPPGVGKTMTAEGLSEHLERPLYTVSAGNLSKDAKLLEAQLCEMFEVAEKWKALLLLDEADDFLCRRSHDSNHNSLVSVFLRKLEYYKGIMLLTTNRVRDFDEAVQSRIHVGIKYSPLGVDTRKAIWGSFLEKAKTETGDAVYSDKQLNVLAKHSLNGRQIKNAVRSAHAIASSDGTHLCYLHLETVLEVGKEFENDFRGSGEMANMLSYA</sequence>
<dbReference type="GeneID" id="36285647"/>